<gene>
    <name evidence="1" type="ORF">BDP27DRAFT_1453122</name>
</gene>
<name>A0A9P5P7H4_9AGAR</name>
<dbReference type="EMBL" id="JADNRY010000284">
    <property type="protein sequence ID" value="KAF9059691.1"/>
    <property type="molecule type" value="Genomic_DNA"/>
</dbReference>
<comment type="caution">
    <text evidence="1">The sequence shown here is derived from an EMBL/GenBank/DDBJ whole genome shotgun (WGS) entry which is preliminary data.</text>
</comment>
<sequence length="190" mass="21179">MVFLSFSFPSLKELVVQSEMETSTWPADAFKSFVTTSSCMITTFTLHGLSVLDLDLVAALQVMPSILHLNIDERFTFGLHRSPITSHLISSLQHQSTSFPLAPKLHSLCLFSKYEVPFDDLTFISMVESRWFKPGSALSAAMFSMGKACIRSVVLKFSWRKVDAEIYQPLQNLDTEGLRVVVAGTNGVHV</sequence>
<evidence type="ECO:0000313" key="1">
    <source>
        <dbReference type="EMBL" id="KAF9059691.1"/>
    </source>
</evidence>
<dbReference type="OrthoDB" id="2835096at2759"/>
<accession>A0A9P5P7H4</accession>
<evidence type="ECO:0000313" key="2">
    <source>
        <dbReference type="Proteomes" id="UP000772434"/>
    </source>
</evidence>
<organism evidence="1 2">
    <name type="scientific">Rhodocollybia butyracea</name>
    <dbReference type="NCBI Taxonomy" id="206335"/>
    <lineage>
        <taxon>Eukaryota</taxon>
        <taxon>Fungi</taxon>
        <taxon>Dikarya</taxon>
        <taxon>Basidiomycota</taxon>
        <taxon>Agaricomycotina</taxon>
        <taxon>Agaricomycetes</taxon>
        <taxon>Agaricomycetidae</taxon>
        <taxon>Agaricales</taxon>
        <taxon>Marasmiineae</taxon>
        <taxon>Omphalotaceae</taxon>
        <taxon>Rhodocollybia</taxon>
    </lineage>
</organism>
<reference evidence="1" key="1">
    <citation type="submission" date="2020-11" db="EMBL/GenBank/DDBJ databases">
        <authorList>
            <consortium name="DOE Joint Genome Institute"/>
            <person name="Ahrendt S."/>
            <person name="Riley R."/>
            <person name="Andreopoulos W."/>
            <person name="Labutti K."/>
            <person name="Pangilinan J."/>
            <person name="Ruiz-Duenas F.J."/>
            <person name="Barrasa J.M."/>
            <person name="Sanchez-Garcia M."/>
            <person name="Camarero S."/>
            <person name="Miyauchi S."/>
            <person name="Serrano A."/>
            <person name="Linde D."/>
            <person name="Babiker R."/>
            <person name="Drula E."/>
            <person name="Ayuso-Fernandez I."/>
            <person name="Pacheco R."/>
            <person name="Padilla G."/>
            <person name="Ferreira P."/>
            <person name="Barriuso J."/>
            <person name="Kellner H."/>
            <person name="Castanera R."/>
            <person name="Alfaro M."/>
            <person name="Ramirez L."/>
            <person name="Pisabarro A.G."/>
            <person name="Kuo A."/>
            <person name="Tritt A."/>
            <person name="Lipzen A."/>
            <person name="He G."/>
            <person name="Yan M."/>
            <person name="Ng V."/>
            <person name="Cullen D."/>
            <person name="Martin F."/>
            <person name="Rosso M.-N."/>
            <person name="Henrissat B."/>
            <person name="Hibbett D."/>
            <person name="Martinez A.T."/>
            <person name="Grigoriev I.V."/>
        </authorList>
    </citation>
    <scope>NUCLEOTIDE SEQUENCE</scope>
    <source>
        <strain evidence="1">AH 40177</strain>
    </source>
</reference>
<keyword evidence="2" id="KW-1185">Reference proteome</keyword>
<proteinExistence type="predicted"/>
<protein>
    <submittedName>
        <fullName evidence="1">Uncharacterized protein</fullName>
    </submittedName>
</protein>
<dbReference type="Proteomes" id="UP000772434">
    <property type="component" value="Unassembled WGS sequence"/>
</dbReference>
<dbReference type="AlphaFoldDB" id="A0A9P5P7H4"/>